<evidence type="ECO:0000313" key="3">
    <source>
        <dbReference type="EMBL" id="CAH2031231.1"/>
    </source>
</evidence>
<dbReference type="RefSeq" id="WP_305732067.1">
    <property type="nucleotide sequence ID" value="NZ_OW150024.1"/>
</dbReference>
<keyword evidence="1" id="KW-0807">Transducer</keyword>
<organism evidence="3 4">
    <name type="scientific">Trichlorobacter ammonificans</name>
    <dbReference type="NCBI Taxonomy" id="2916410"/>
    <lineage>
        <taxon>Bacteria</taxon>
        <taxon>Pseudomonadati</taxon>
        <taxon>Thermodesulfobacteriota</taxon>
        <taxon>Desulfuromonadia</taxon>
        <taxon>Geobacterales</taxon>
        <taxon>Geobacteraceae</taxon>
        <taxon>Trichlorobacter</taxon>
    </lineage>
</organism>
<evidence type="ECO:0000256" key="1">
    <source>
        <dbReference type="PROSITE-ProRule" id="PRU00284"/>
    </source>
</evidence>
<evidence type="ECO:0000313" key="4">
    <source>
        <dbReference type="Proteomes" id="UP001295463"/>
    </source>
</evidence>
<proteinExistence type="predicted"/>
<dbReference type="Pfam" id="PF00015">
    <property type="entry name" value="MCPsignal"/>
    <property type="match status" value="1"/>
</dbReference>
<dbReference type="PROSITE" id="PS50111">
    <property type="entry name" value="CHEMOTAXIS_TRANSDUC_2"/>
    <property type="match status" value="1"/>
</dbReference>
<sequence length="597" mass="64766">MAQTTCQQLYEWHTRLEPPLHVLKRFAGETEDQFLQLGERLQNFALRSGSISSAANDLVELVSGDESRQLTAQLHQLFADMQAYLERVRAQGEASSHILEQVLSQLDTVVQPLEGFQKMDKALRMLSISTKIESARIGELGAGFTTLALDVEKLSHAVNEKSAGIMAQRQFLENLIQDNLDKVRSAGAVQHADATRILSDIGSGIDTVLSLNQTCTQVGSRAREVAAEVAAEIASVVSSMQFHDITRQQIEHVIEALEKLRQHTCAKPDELNNDACTSLVSETGDVCELQAAQTHHAADQLARATLAILESIRSIGAQQSQVSQELQMALMGDSGSGDTTLLAAMQRNMRDVITILNRCAAADQQLASAMAEVATTTAQISGFVSDIEAVGSEINLIALNAQIKAAHTGPEGAALGVLAEAIKRLSLDAVIQTEEVSATLREINAITVDIRQESEAEQHSLGQVAIMEHEAEQIISRLGRITATLHDRLASLTSTATGLSEEIETLTAGVHVHEEATRLAHEAETVLEQIYREARRLVPASAEFSSNLRHMEQRYTMESERLIHEMMAARHGAVVKLHGSQSQGAGSSGFGDNVDLF</sequence>
<keyword evidence="4" id="KW-1185">Reference proteome</keyword>
<dbReference type="SUPFAM" id="SSF58104">
    <property type="entry name" value="Methyl-accepting chemotaxis protein (MCP) signaling domain"/>
    <property type="match status" value="2"/>
</dbReference>
<feature type="domain" description="Methyl-accepting transducer" evidence="2">
    <location>
        <begin position="283"/>
        <end position="514"/>
    </location>
</feature>
<gene>
    <name evidence="3" type="ORF">GEAMG1_1401</name>
</gene>
<dbReference type="Proteomes" id="UP001295463">
    <property type="component" value="Chromosome"/>
</dbReference>
<accession>A0ABN8HEC8</accession>
<dbReference type="Gene3D" id="1.10.287.950">
    <property type="entry name" value="Methyl-accepting chemotaxis protein"/>
    <property type="match status" value="2"/>
</dbReference>
<protein>
    <submittedName>
        <fullName evidence="3">Methyl-accepting chemotaxis protein (MCP) signalling domain-containing protein</fullName>
    </submittedName>
</protein>
<evidence type="ECO:0000259" key="2">
    <source>
        <dbReference type="PROSITE" id="PS50111"/>
    </source>
</evidence>
<dbReference type="InterPro" id="IPR004089">
    <property type="entry name" value="MCPsignal_dom"/>
</dbReference>
<dbReference type="EMBL" id="OW150024">
    <property type="protein sequence ID" value="CAH2031231.1"/>
    <property type="molecule type" value="Genomic_DNA"/>
</dbReference>
<name>A0ABN8HEC8_9BACT</name>
<reference evidence="3 4" key="1">
    <citation type="submission" date="2022-03" db="EMBL/GenBank/DDBJ databases">
        <authorList>
            <person name="Koch H."/>
        </authorList>
    </citation>
    <scope>NUCLEOTIDE SEQUENCE [LARGE SCALE GENOMIC DNA]</scope>
    <source>
        <strain evidence="3 4">G1</strain>
    </source>
</reference>